<feature type="binding site" evidence="1">
    <location>
        <position position="179"/>
    </location>
    <ligand>
        <name>Zn(2+)</name>
        <dbReference type="ChEBI" id="CHEBI:29105"/>
    </ligand>
</feature>
<gene>
    <name evidence="2" type="ORF">H8S23_06915</name>
</gene>
<dbReference type="RefSeq" id="WP_186887598.1">
    <property type="nucleotide sequence ID" value="NZ_JACONZ010000002.1"/>
</dbReference>
<proteinExistence type="predicted"/>
<organism evidence="2 3">
    <name type="scientific">Anaerofilum hominis</name>
    <dbReference type="NCBI Taxonomy" id="2763016"/>
    <lineage>
        <taxon>Bacteria</taxon>
        <taxon>Bacillati</taxon>
        <taxon>Bacillota</taxon>
        <taxon>Clostridia</taxon>
        <taxon>Eubacteriales</taxon>
        <taxon>Oscillospiraceae</taxon>
        <taxon>Anaerofilum</taxon>
    </lineage>
</organism>
<dbReference type="GO" id="GO:0006284">
    <property type="term" value="P:base-excision repair"/>
    <property type="evidence" value="ECO:0007669"/>
    <property type="project" value="InterPro"/>
</dbReference>
<evidence type="ECO:0000256" key="1">
    <source>
        <dbReference type="PIRSR" id="PIRSR605019-1"/>
    </source>
</evidence>
<accession>A0A923IDN8</accession>
<feature type="binding site" evidence="1">
    <location>
        <position position="175"/>
    </location>
    <ligand>
        <name>Zn(2+)</name>
        <dbReference type="ChEBI" id="CHEBI:29105"/>
    </ligand>
</feature>
<dbReference type="AlphaFoldDB" id="A0A923IDN8"/>
<keyword evidence="3" id="KW-1185">Reference proteome</keyword>
<dbReference type="PANTHER" id="PTHR30037">
    <property type="entry name" value="DNA-3-METHYLADENINE GLYCOSYLASE 1"/>
    <property type="match status" value="1"/>
</dbReference>
<dbReference type="SUPFAM" id="SSF48150">
    <property type="entry name" value="DNA-glycosylase"/>
    <property type="match status" value="1"/>
</dbReference>
<feature type="binding site" evidence="1">
    <location>
        <position position="17"/>
    </location>
    <ligand>
        <name>Zn(2+)</name>
        <dbReference type="ChEBI" id="CHEBI:29105"/>
    </ligand>
</feature>
<dbReference type="Gene3D" id="1.10.340.30">
    <property type="entry name" value="Hypothetical protein, domain 2"/>
    <property type="match status" value="1"/>
</dbReference>
<comment type="caution">
    <text evidence="2">The sequence shown here is derived from an EMBL/GenBank/DDBJ whole genome shotgun (WGS) entry which is preliminary data.</text>
</comment>
<dbReference type="InterPro" id="IPR005019">
    <property type="entry name" value="Adenine_glyco"/>
</dbReference>
<dbReference type="GO" id="GO:0046872">
    <property type="term" value="F:metal ion binding"/>
    <property type="evidence" value="ECO:0007669"/>
    <property type="project" value="UniProtKB-KW"/>
</dbReference>
<reference evidence="2" key="1">
    <citation type="submission" date="2020-08" db="EMBL/GenBank/DDBJ databases">
        <title>Genome public.</title>
        <authorList>
            <person name="Liu C."/>
            <person name="Sun Q."/>
        </authorList>
    </citation>
    <scope>NUCLEOTIDE SEQUENCE</scope>
    <source>
        <strain evidence="2">BX8</strain>
    </source>
</reference>
<sequence length="200" mass="23209">MERCSWCLGTEEMTRYHDEEWGVPLHDDRKQFEFLCLEVLQCGLNWDMMIRKREIFRRCFENFEPARVAAYGEAEIERILAAEGMIRSRRKVEAIVNNAQRLLEIQREQGSFSSWLWGLAGGTPILYAGHQRGGLPAQNGLSRRISAELKRRGFRYLGPVTVYSHLQACGVINDHAETCFCRSALLRRYPAVRRRRDAEG</sequence>
<feature type="binding site" evidence="1">
    <location>
        <position position="4"/>
    </location>
    <ligand>
        <name>Zn(2+)</name>
        <dbReference type="ChEBI" id="CHEBI:29105"/>
    </ligand>
</feature>
<dbReference type="EMBL" id="JACONZ010000002">
    <property type="protein sequence ID" value="MBC5581235.1"/>
    <property type="molecule type" value="Genomic_DNA"/>
</dbReference>
<dbReference type="InterPro" id="IPR052891">
    <property type="entry name" value="DNA-3mA_glycosylase"/>
</dbReference>
<evidence type="ECO:0000313" key="2">
    <source>
        <dbReference type="EMBL" id="MBC5581235.1"/>
    </source>
</evidence>
<keyword evidence="1" id="KW-0862">Zinc</keyword>
<dbReference type="GO" id="GO:0008725">
    <property type="term" value="F:DNA-3-methyladenine glycosylase activity"/>
    <property type="evidence" value="ECO:0007669"/>
    <property type="project" value="InterPro"/>
</dbReference>
<keyword evidence="1" id="KW-0479">Metal-binding</keyword>
<dbReference type="PANTHER" id="PTHR30037:SF4">
    <property type="entry name" value="DNA-3-METHYLADENINE GLYCOSYLASE I"/>
    <property type="match status" value="1"/>
</dbReference>
<evidence type="ECO:0000313" key="3">
    <source>
        <dbReference type="Proteomes" id="UP000659630"/>
    </source>
</evidence>
<dbReference type="Proteomes" id="UP000659630">
    <property type="component" value="Unassembled WGS sequence"/>
</dbReference>
<dbReference type="InterPro" id="IPR011257">
    <property type="entry name" value="DNA_glycosylase"/>
</dbReference>
<dbReference type="Pfam" id="PF03352">
    <property type="entry name" value="Adenine_glyco"/>
    <property type="match status" value="1"/>
</dbReference>
<protein>
    <submittedName>
        <fullName evidence="2">DNA-3-methyladenine glycosylase I</fullName>
    </submittedName>
</protein>
<name>A0A923IDN8_9FIRM</name>